<evidence type="ECO:0000313" key="2">
    <source>
        <dbReference type="EMBL" id="KAK1686385.1"/>
    </source>
</evidence>
<keyword evidence="1" id="KW-0812">Transmembrane</keyword>
<evidence type="ECO:0000313" key="3">
    <source>
        <dbReference type="Proteomes" id="UP001231189"/>
    </source>
</evidence>
<sequence length="311" mass="34880">MGCSEAIHDRHLARKDWALDSFFLHRLGHVAPCDWKKPDIDIDQDRYVCSGLNGGSDAESMIEAIVDLSMSDELQGARAQVVIAELEALSKLTDKDRMGNKFDHVRSLSADNQDYYILEFSLLPAFLGLLVELIVFVKALKEAIEVFCNKGVSGSSSDELLVTFCDNILKIGFGEKMCRWSSLGNKLGRLTIALHSDHLPLVTEARGERFIFLTFGALPGLFAGSPSSLHYRLCLLLLLLHRQKQAKDNIIASYGHEKTMVLIISLAKEVWARLIIHFNKGSDCTHPSYTARDQLWTLAQETPRIIKITFF</sequence>
<dbReference type="Proteomes" id="UP001231189">
    <property type="component" value="Unassembled WGS sequence"/>
</dbReference>
<evidence type="ECO:0000256" key="1">
    <source>
        <dbReference type="SAM" id="Phobius"/>
    </source>
</evidence>
<comment type="caution">
    <text evidence="2">The sequence shown here is derived from an EMBL/GenBank/DDBJ whole genome shotgun (WGS) entry which is preliminary data.</text>
</comment>
<dbReference type="AlphaFoldDB" id="A0AAD8WZE4"/>
<keyword evidence="1" id="KW-0472">Membrane</keyword>
<keyword evidence="3" id="KW-1185">Reference proteome</keyword>
<organism evidence="2 3">
    <name type="scientific">Lolium multiflorum</name>
    <name type="common">Italian ryegrass</name>
    <name type="synonym">Lolium perenne subsp. multiflorum</name>
    <dbReference type="NCBI Taxonomy" id="4521"/>
    <lineage>
        <taxon>Eukaryota</taxon>
        <taxon>Viridiplantae</taxon>
        <taxon>Streptophyta</taxon>
        <taxon>Embryophyta</taxon>
        <taxon>Tracheophyta</taxon>
        <taxon>Spermatophyta</taxon>
        <taxon>Magnoliopsida</taxon>
        <taxon>Liliopsida</taxon>
        <taxon>Poales</taxon>
        <taxon>Poaceae</taxon>
        <taxon>BOP clade</taxon>
        <taxon>Pooideae</taxon>
        <taxon>Poodae</taxon>
        <taxon>Poeae</taxon>
        <taxon>Poeae Chloroplast Group 2 (Poeae type)</taxon>
        <taxon>Loliodinae</taxon>
        <taxon>Loliinae</taxon>
        <taxon>Lolium</taxon>
    </lineage>
</organism>
<proteinExistence type="predicted"/>
<feature type="transmembrane region" description="Helical" evidence="1">
    <location>
        <begin position="116"/>
        <end position="137"/>
    </location>
</feature>
<keyword evidence="1" id="KW-1133">Transmembrane helix</keyword>
<reference evidence="2" key="1">
    <citation type="submission" date="2023-07" db="EMBL/GenBank/DDBJ databases">
        <title>A chromosome-level genome assembly of Lolium multiflorum.</title>
        <authorList>
            <person name="Chen Y."/>
            <person name="Copetti D."/>
            <person name="Kolliker R."/>
            <person name="Studer B."/>
        </authorList>
    </citation>
    <scope>NUCLEOTIDE SEQUENCE</scope>
    <source>
        <strain evidence="2">02402/16</strain>
        <tissue evidence="2">Leaf</tissue>
    </source>
</reference>
<accession>A0AAD8WZE4</accession>
<dbReference type="EMBL" id="JAUUTY010000002">
    <property type="protein sequence ID" value="KAK1686385.1"/>
    <property type="molecule type" value="Genomic_DNA"/>
</dbReference>
<gene>
    <name evidence="2" type="ORF">QYE76_047233</name>
</gene>
<name>A0AAD8WZE4_LOLMU</name>
<protein>
    <submittedName>
        <fullName evidence="2">Uncharacterized protein</fullName>
    </submittedName>
</protein>